<reference evidence="2" key="1">
    <citation type="submission" date="2024-01" db="EMBL/GenBank/DDBJ databases">
        <title>Sequencing the genomes of a sandfly, Sergentomyia squamirostris, and its two endosymbionts.</title>
        <authorList>
            <person name="Itokawa K."/>
            <person name="Sanjoba C."/>
        </authorList>
    </citation>
    <scope>NUCLEOTIDE SEQUENCE</scope>
    <source>
        <strain evidence="2">RiSSQ</strain>
    </source>
</reference>
<keyword evidence="1" id="KW-1133">Transmembrane helix</keyword>
<dbReference type="Pfam" id="PF10097">
    <property type="entry name" value="DUF2335"/>
    <property type="match status" value="1"/>
</dbReference>
<feature type="transmembrane region" description="Helical" evidence="1">
    <location>
        <begin position="121"/>
        <end position="139"/>
    </location>
</feature>
<evidence type="ECO:0008006" key="3">
    <source>
        <dbReference type="Google" id="ProtNLM"/>
    </source>
</evidence>
<dbReference type="InterPro" id="IPR019284">
    <property type="entry name" value="RP532"/>
</dbReference>
<organism evidence="2">
    <name type="scientific">Candidatus Tisiphia endosymbiont of Sergentomyia squamirostris</name>
    <dbReference type="NCBI Taxonomy" id="3113639"/>
    <lineage>
        <taxon>Bacteria</taxon>
        <taxon>Pseudomonadati</taxon>
        <taxon>Pseudomonadota</taxon>
        <taxon>Alphaproteobacteria</taxon>
        <taxon>Rickettsiales</taxon>
        <taxon>Rickettsiaceae</taxon>
        <taxon>Rickettsieae</taxon>
        <taxon>Candidatus Tisiphia</taxon>
    </lineage>
</organism>
<evidence type="ECO:0000313" key="2">
    <source>
        <dbReference type="EMBL" id="BFD45995.1"/>
    </source>
</evidence>
<accession>A0AAT9G845</accession>
<keyword evidence="1" id="KW-0812">Transmembrane</keyword>
<dbReference type="EMBL" id="AP029170">
    <property type="protein sequence ID" value="BFD45995.1"/>
    <property type="molecule type" value="Genomic_DNA"/>
</dbReference>
<name>A0AAT9G845_9RICK</name>
<sequence length="147" mass="16663">MKDSKSFFANNNRLNKGYLKVSNPKESDNSFYSKKFAHVLPPVDLMAEYENIYPGTLTKLIAMAEKEQVHRHQMDIKSIEVYESVTKKGRISSIIFMIMVCITTVVLAVLGHFMIASIFTVSVLLGIGTGVFLSSAKFTKRKDYTRR</sequence>
<feature type="transmembrane region" description="Helical" evidence="1">
    <location>
        <begin position="94"/>
        <end position="115"/>
    </location>
</feature>
<gene>
    <name evidence="2" type="ORF">DMENIID0002_06410</name>
</gene>
<keyword evidence="1" id="KW-0472">Membrane</keyword>
<protein>
    <recommendedName>
        <fullName evidence="3">DUF2335 domain-containing protein</fullName>
    </recommendedName>
</protein>
<evidence type="ECO:0000256" key="1">
    <source>
        <dbReference type="SAM" id="Phobius"/>
    </source>
</evidence>
<proteinExistence type="predicted"/>
<dbReference type="AlphaFoldDB" id="A0AAT9G845"/>